<evidence type="ECO:0000256" key="1">
    <source>
        <dbReference type="SAM" id="Coils"/>
    </source>
</evidence>
<dbReference type="EMBL" id="JBHRYH010000008">
    <property type="protein sequence ID" value="MFC3625190.1"/>
    <property type="molecule type" value="Genomic_DNA"/>
</dbReference>
<comment type="caution">
    <text evidence="2">The sequence shown here is derived from an EMBL/GenBank/DDBJ whole genome shotgun (WGS) entry which is preliminary data.</text>
</comment>
<reference evidence="3" key="1">
    <citation type="journal article" date="2019" name="Int. J. Syst. Evol. Microbiol.">
        <title>The Global Catalogue of Microorganisms (GCM) 10K type strain sequencing project: providing services to taxonomists for standard genome sequencing and annotation.</title>
        <authorList>
            <consortium name="The Broad Institute Genomics Platform"/>
            <consortium name="The Broad Institute Genome Sequencing Center for Infectious Disease"/>
            <person name="Wu L."/>
            <person name="Ma J."/>
        </authorList>
    </citation>
    <scope>NUCLEOTIDE SEQUENCE [LARGE SCALE GENOMIC DNA]</scope>
    <source>
        <strain evidence="3">KCTC 42195</strain>
    </source>
</reference>
<feature type="coiled-coil region" evidence="1">
    <location>
        <begin position="159"/>
        <end position="186"/>
    </location>
</feature>
<dbReference type="RefSeq" id="WP_390276664.1">
    <property type="nucleotide sequence ID" value="NZ_JBHRYH010000008.1"/>
</dbReference>
<evidence type="ECO:0000313" key="3">
    <source>
        <dbReference type="Proteomes" id="UP001595636"/>
    </source>
</evidence>
<organism evidence="2 3">
    <name type="scientific">Vogesella amnigena</name>
    <dbReference type="NCBI Taxonomy" id="1507449"/>
    <lineage>
        <taxon>Bacteria</taxon>
        <taxon>Pseudomonadati</taxon>
        <taxon>Pseudomonadota</taxon>
        <taxon>Betaproteobacteria</taxon>
        <taxon>Neisseriales</taxon>
        <taxon>Chromobacteriaceae</taxon>
        <taxon>Vogesella</taxon>
    </lineage>
</organism>
<accession>A0ABV7TRB3</accession>
<keyword evidence="3" id="KW-1185">Reference proteome</keyword>
<name>A0ABV7TRB3_9NEIS</name>
<protein>
    <recommendedName>
        <fullName evidence="4">RiboL-PSP-HEPN domain-containing protein</fullName>
    </recommendedName>
</protein>
<proteinExistence type="predicted"/>
<sequence length="301" mass="33935">MDVGKCVGTHGGSYSQGFEFDKNQVDRILHLLVLKARCLRLDDALRIHFNNTEPAMTFFGAISLATDNLLLALMNDEVAACMNERGPTRALIESIKNAARKKEVELPKLAIDDLPDLFSNRTNFIIGSSFLDFVVGTYSAFEMFMGRIYQQLRPMYPRSGKQEKRIEKLIEKYNNTEAEEKQEALRCIIKAGGDFVSGAEKIDFVMSKLSEFYTRDITKDRGTIQFYANVRNSIHNLGKSASTKDFRHPTKGVDLTLLSGQPLFSHDYSDITRLCGDIVEIYLSVFAINANLGIETFILTE</sequence>
<keyword evidence="1" id="KW-0175">Coiled coil</keyword>
<dbReference type="Proteomes" id="UP001595636">
    <property type="component" value="Unassembled WGS sequence"/>
</dbReference>
<gene>
    <name evidence="2" type="ORF">ACFOKJ_03395</name>
</gene>
<evidence type="ECO:0008006" key="4">
    <source>
        <dbReference type="Google" id="ProtNLM"/>
    </source>
</evidence>
<evidence type="ECO:0000313" key="2">
    <source>
        <dbReference type="EMBL" id="MFC3625190.1"/>
    </source>
</evidence>